<evidence type="ECO:0008006" key="4">
    <source>
        <dbReference type="Google" id="ProtNLM"/>
    </source>
</evidence>
<comment type="caution">
    <text evidence="2">The sequence shown here is derived from an EMBL/GenBank/DDBJ whole genome shotgun (WGS) entry which is preliminary data.</text>
</comment>
<proteinExistence type="predicted"/>
<sequence length="217" mass="24096">MAANPFLLAADNSPALLPLLRQNPSMASKQDEHGYSLLHAAASYNHIPLLRSLVNEFNVDVNLKDEDGETCLFVTETVPVATCLVEELRLDTSITNDDGLTAVEKIEEEGDFLEVASYLKSRSGGVTSRPGDFSPITAQSHPPPLPSNITVDVGLMADQQFNDEIQQPDPEFKRRIEELAAKEDFHGEERQRELRALITDAVRGVTAEDRDTRRRLQ</sequence>
<reference evidence="2" key="1">
    <citation type="submission" date="2020-02" db="EMBL/GenBank/DDBJ databases">
        <authorList>
            <person name="Palmer J.M."/>
        </authorList>
    </citation>
    <scope>NUCLEOTIDE SEQUENCE</scope>
    <source>
        <strain evidence="2">EPUS1.4</strain>
        <tissue evidence="2">Thallus</tissue>
    </source>
</reference>
<dbReference type="PROSITE" id="PS50088">
    <property type="entry name" value="ANK_REPEAT"/>
    <property type="match status" value="1"/>
</dbReference>
<protein>
    <recommendedName>
        <fullName evidence="4">Ankyrin repeat protein</fullName>
    </recommendedName>
</protein>
<dbReference type="Gene3D" id="1.25.40.20">
    <property type="entry name" value="Ankyrin repeat-containing domain"/>
    <property type="match status" value="1"/>
</dbReference>
<dbReference type="Pfam" id="PF13857">
    <property type="entry name" value="Ank_5"/>
    <property type="match status" value="1"/>
</dbReference>
<gene>
    <name evidence="2" type="ORF">GJ744_003938</name>
</gene>
<dbReference type="EMBL" id="JAACFV010000182">
    <property type="protein sequence ID" value="KAF7503374.1"/>
    <property type="molecule type" value="Genomic_DNA"/>
</dbReference>
<keyword evidence="3" id="KW-1185">Reference proteome</keyword>
<organism evidence="2 3">
    <name type="scientific">Endocarpon pusillum</name>
    <dbReference type="NCBI Taxonomy" id="364733"/>
    <lineage>
        <taxon>Eukaryota</taxon>
        <taxon>Fungi</taxon>
        <taxon>Dikarya</taxon>
        <taxon>Ascomycota</taxon>
        <taxon>Pezizomycotina</taxon>
        <taxon>Eurotiomycetes</taxon>
        <taxon>Chaetothyriomycetidae</taxon>
        <taxon>Verrucariales</taxon>
        <taxon>Verrucariaceae</taxon>
        <taxon>Endocarpon</taxon>
    </lineage>
</organism>
<dbReference type="OrthoDB" id="19174at2759"/>
<dbReference type="AlphaFoldDB" id="A0A8H7A9E0"/>
<keyword evidence="1" id="KW-0040">ANK repeat</keyword>
<dbReference type="Proteomes" id="UP000606974">
    <property type="component" value="Unassembled WGS sequence"/>
</dbReference>
<dbReference type="InterPro" id="IPR036770">
    <property type="entry name" value="Ankyrin_rpt-contain_sf"/>
</dbReference>
<dbReference type="InterPro" id="IPR002110">
    <property type="entry name" value="Ankyrin_rpt"/>
</dbReference>
<feature type="repeat" description="ANK" evidence="1">
    <location>
        <begin position="33"/>
        <end position="66"/>
    </location>
</feature>
<accession>A0A8H7A9E0</accession>
<name>A0A8H7A9E0_9EURO</name>
<evidence type="ECO:0000313" key="2">
    <source>
        <dbReference type="EMBL" id="KAF7503374.1"/>
    </source>
</evidence>
<evidence type="ECO:0000256" key="1">
    <source>
        <dbReference type="PROSITE-ProRule" id="PRU00023"/>
    </source>
</evidence>
<evidence type="ECO:0000313" key="3">
    <source>
        <dbReference type="Proteomes" id="UP000606974"/>
    </source>
</evidence>
<dbReference type="SUPFAM" id="SSF48403">
    <property type="entry name" value="Ankyrin repeat"/>
    <property type="match status" value="1"/>
</dbReference>